<dbReference type="FunFam" id="4.10.60.10:FF:000012">
    <property type="entry name" value="Cellular nucleic acid-binding protein"/>
    <property type="match status" value="1"/>
</dbReference>
<feature type="transmembrane region" description="Helical" evidence="3">
    <location>
        <begin position="32"/>
        <end position="56"/>
    </location>
</feature>
<dbReference type="GO" id="GO:0003676">
    <property type="term" value="F:nucleic acid binding"/>
    <property type="evidence" value="ECO:0007669"/>
    <property type="project" value="InterPro"/>
</dbReference>
<feature type="domain" description="CCHC-type" evidence="4">
    <location>
        <begin position="143"/>
        <end position="156"/>
    </location>
</feature>
<dbReference type="SMART" id="SM00343">
    <property type="entry name" value="ZnF_C2HC"/>
    <property type="match status" value="5"/>
</dbReference>
<gene>
    <name evidence="5" type="ORF">CIHG_05590</name>
</gene>
<feature type="region of interest" description="Disordered" evidence="2">
    <location>
        <begin position="205"/>
        <end position="251"/>
    </location>
</feature>
<dbReference type="AlphaFoldDB" id="A0A0J8RTB6"/>
<accession>A0A0J8RTB6</accession>
<name>A0A0J8RTB6_COCIT</name>
<keyword evidence="3" id="KW-1133">Transmembrane helix</keyword>
<feature type="domain" description="CCHC-type" evidence="4">
    <location>
        <begin position="93"/>
        <end position="107"/>
    </location>
</feature>
<evidence type="ECO:0000259" key="4">
    <source>
        <dbReference type="PROSITE" id="PS50158"/>
    </source>
</evidence>
<evidence type="ECO:0000256" key="2">
    <source>
        <dbReference type="SAM" id="MobiDB-lite"/>
    </source>
</evidence>
<feature type="domain" description="CCHC-type" evidence="4">
    <location>
        <begin position="191"/>
        <end position="205"/>
    </location>
</feature>
<dbReference type="eggNOG" id="KOG4400">
    <property type="taxonomic scope" value="Eukaryota"/>
</dbReference>
<dbReference type="EMBL" id="DS017000">
    <property type="protein sequence ID" value="KMU87821.1"/>
    <property type="molecule type" value="Genomic_DNA"/>
</dbReference>
<dbReference type="SUPFAM" id="SSF57756">
    <property type="entry name" value="Retrovirus zinc finger-like domains"/>
    <property type="match status" value="2"/>
</dbReference>
<feature type="domain" description="CCHC-type" evidence="4">
    <location>
        <begin position="162"/>
        <end position="176"/>
    </location>
</feature>
<keyword evidence="1" id="KW-0479">Metal-binding</keyword>
<dbReference type="FunFam" id="4.10.60.10:FF:000085">
    <property type="entry name" value="Zinc knuckle nucleic acid binding protein, putative"/>
    <property type="match status" value="1"/>
</dbReference>
<dbReference type="GO" id="GO:0008270">
    <property type="term" value="F:zinc ion binding"/>
    <property type="evidence" value="ECO:0007669"/>
    <property type="project" value="UniProtKB-KW"/>
</dbReference>
<dbReference type="Proteomes" id="UP000054563">
    <property type="component" value="Unassembled WGS sequence"/>
</dbReference>
<dbReference type="PANTHER" id="PTHR23002">
    <property type="entry name" value="ZINC FINGER CCHC DOMAIN CONTAINING PROTEIN"/>
    <property type="match status" value="1"/>
</dbReference>
<keyword evidence="3" id="KW-0812">Transmembrane</keyword>
<dbReference type="VEuPathDB" id="FungiDB:CIHG_05590"/>
<dbReference type="InterPro" id="IPR001878">
    <property type="entry name" value="Znf_CCHC"/>
</dbReference>
<keyword evidence="1" id="KW-0862">Zinc</keyword>
<keyword evidence="1" id="KW-0863">Zinc-finger</keyword>
<dbReference type="InterPro" id="IPR051714">
    <property type="entry name" value="Znf_CCHC_NABP"/>
</dbReference>
<sequence length="251" mass="26225">MDLRRVMTLSGVLDCWLLDIEKESECSNIKKCCCLVVPVTSVATSATMLVCIWLYGFAIGKQPAKQCYHCQGLGHVQADCPTLRLNGGATSGRCYNCNLPGHLARNCHNAGMQGAPRNVGGARGGFNAPFRGGYGGYPRAATCYKCGGPNHFARDCQAQAMKCYACGKLGHISRDCTAPNGGPLSSAGKVCYKCSQAGHISRDCPTNNTANTTTETNTQPTAETTAPAPPATETTTEAPQAPAAATTPAVA</sequence>
<reference evidence="6" key="1">
    <citation type="journal article" date="2010" name="Genome Res.">
        <title>Population genomic sequencing of Coccidioides fungi reveals recent hybridization and transposon control.</title>
        <authorList>
            <person name="Neafsey D.E."/>
            <person name="Barker B.M."/>
            <person name="Sharpton T.J."/>
            <person name="Stajich J.E."/>
            <person name="Park D.J."/>
            <person name="Whiston E."/>
            <person name="Hung C.-Y."/>
            <person name="McMahan C."/>
            <person name="White J."/>
            <person name="Sykes S."/>
            <person name="Heiman D."/>
            <person name="Young S."/>
            <person name="Zeng Q."/>
            <person name="Abouelleil A."/>
            <person name="Aftuck L."/>
            <person name="Bessette D."/>
            <person name="Brown A."/>
            <person name="FitzGerald M."/>
            <person name="Lui A."/>
            <person name="Macdonald J.P."/>
            <person name="Priest M."/>
            <person name="Orbach M.J."/>
            <person name="Galgiani J.N."/>
            <person name="Kirkland T.N."/>
            <person name="Cole G.T."/>
            <person name="Birren B.W."/>
            <person name="Henn M.R."/>
            <person name="Taylor J.W."/>
            <person name="Rounsley S.D."/>
        </authorList>
    </citation>
    <scope>NUCLEOTIDE SEQUENCE [LARGE SCALE GENOMIC DNA]</scope>
    <source>
        <strain evidence="6">H538.4</strain>
    </source>
</reference>
<feature type="domain" description="CCHC-type" evidence="4">
    <location>
        <begin position="67"/>
        <end position="81"/>
    </location>
</feature>
<evidence type="ECO:0000313" key="6">
    <source>
        <dbReference type="Proteomes" id="UP000054563"/>
    </source>
</evidence>
<evidence type="ECO:0000256" key="1">
    <source>
        <dbReference type="PROSITE-ProRule" id="PRU00047"/>
    </source>
</evidence>
<dbReference type="PROSITE" id="PS50158">
    <property type="entry name" value="ZF_CCHC"/>
    <property type="match status" value="5"/>
</dbReference>
<organism evidence="5 6">
    <name type="scientific">Coccidioides immitis H538.4</name>
    <dbReference type="NCBI Taxonomy" id="396776"/>
    <lineage>
        <taxon>Eukaryota</taxon>
        <taxon>Fungi</taxon>
        <taxon>Dikarya</taxon>
        <taxon>Ascomycota</taxon>
        <taxon>Pezizomycotina</taxon>
        <taxon>Eurotiomycetes</taxon>
        <taxon>Eurotiomycetidae</taxon>
        <taxon>Onygenales</taxon>
        <taxon>Onygenaceae</taxon>
        <taxon>Coccidioides</taxon>
    </lineage>
</organism>
<proteinExistence type="predicted"/>
<dbReference type="Pfam" id="PF00098">
    <property type="entry name" value="zf-CCHC"/>
    <property type="match status" value="5"/>
</dbReference>
<dbReference type="Gene3D" id="4.10.60.10">
    <property type="entry name" value="Zinc finger, CCHC-type"/>
    <property type="match status" value="3"/>
</dbReference>
<evidence type="ECO:0000256" key="3">
    <source>
        <dbReference type="SAM" id="Phobius"/>
    </source>
</evidence>
<dbReference type="InterPro" id="IPR036875">
    <property type="entry name" value="Znf_CCHC_sf"/>
</dbReference>
<evidence type="ECO:0000313" key="5">
    <source>
        <dbReference type="EMBL" id="KMU87821.1"/>
    </source>
</evidence>
<keyword evidence="3" id="KW-0472">Membrane</keyword>
<protein>
    <submittedName>
        <fullName evidence="5">DNA repair protein RAD51</fullName>
    </submittedName>
</protein>